<dbReference type="Gene3D" id="1.10.10.60">
    <property type="entry name" value="Homeodomain-like"/>
    <property type="match status" value="1"/>
</dbReference>
<dbReference type="PANTHER" id="PTHR30055">
    <property type="entry name" value="HTH-TYPE TRANSCRIPTIONAL REGULATOR RUTR"/>
    <property type="match status" value="1"/>
</dbReference>
<dbReference type="InterPro" id="IPR009057">
    <property type="entry name" value="Homeodomain-like_sf"/>
</dbReference>
<dbReference type="Pfam" id="PF02909">
    <property type="entry name" value="TetR_C_1"/>
    <property type="match status" value="1"/>
</dbReference>
<dbReference type="PANTHER" id="PTHR30055:SF151">
    <property type="entry name" value="TRANSCRIPTIONAL REGULATORY PROTEIN"/>
    <property type="match status" value="1"/>
</dbReference>
<dbReference type="Proteomes" id="UP000659223">
    <property type="component" value="Unassembled WGS sequence"/>
</dbReference>
<name>A0ABQ2YL57_9ACTN</name>
<keyword evidence="1" id="KW-0678">Repressor</keyword>
<proteinExistence type="predicted"/>
<keyword evidence="8" id="KW-1185">Reference proteome</keyword>
<accession>A0ABQ2YL57</accession>
<dbReference type="InterPro" id="IPR050109">
    <property type="entry name" value="HTH-type_TetR-like_transc_reg"/>
</dbReference>
<evidence type="ECO:0000256" key="5">
    <source>
        <dbReference type="PROSITE-ProRule" id="PRU00335"/>
    </source>
</evidence>
<dbReference type="PRINTS" id="PR00455">
    <property type="entry name" value="HTHTETR"/>
</dbReference>
<feature type="domain" description="HTH tetR-type" evidence="6">
    <location>
        <begin position="4"/>
        <end position="64"/>
    </location>
</feature>
<dbReference type="SUPFAM" id="SSF48498">
    <property type="entry name" value="Tetracyclin repressor-like, C-terminal domain"/>
    <property type="match status" value="1"/>
</dbReference>
<dbReference type="EMBL" id="BMUT01000006">
    <property type="protein sequence ID" value="GGX85622.1"/>
    <property type="molecule type" value="Genomic_DNA"/>
</dbReference>
<keyword evidence="4" id="KW-0804">Transcription</keyword>
<evidence type="ECO:0000256" key="1">
    <source>
        <dbReference type="ARBA" id="ARBA00022491"/>
    </source>
</evidence>
<comment type="caution">
    <text evidence="7">The sequence shown here is derived from an EMBL/GenBank/DDBJ whole genome shotgun (WGS) entry which is preliminary data.</text>
</comment>
<protein>
    <submittedName>
        <fullName evidence="7">TetR family transcriptional regulator</fullName>
    </submittedName>
</protein>
<evidence type="ECO:0000256" key="2">
    <source>
        <dbReference type="ARBA" id="ARBA00023015"/>
    </source>
</evidence>
<dbReference type="InterPro" id="IPR003012">
    <property type="entry name" value="Tet_transcr_reg_TetR"/>
</dbReference>
<dbReference type="RefSeq" id="WP_190022528.1">
    <property type="nucleotide sequence ID" value="NZ_BMUT01000006.1"/>
</dbReference>
<sequence>MATRIDRAQVAETALRLLNEVGLEGLTLRRIAQELGVQAPALYWHFKNKQELLDEVATEMFRRMSGSLTAVDTSTWQEFLTGSARVIRNFLLGYRDGAKVYSGTRFRGVGYASPVEGMMRVIVDAGFTPKAAARAWFTINTYTMGYVIEEQSVYPIPGSGERDPAYELAERARKLEGYPLAIEAGEVFFNDLDAGFEDGLHAVVAGIEATLLPPSGGPAGVE</sequence>
<dbReference type="Pfam" id="PF00440">
    <property type="entry name" value="TetR_N"/>
    <property type="match status" value="1"/>
</dbReference>
<dbReference type="InterPro" id="IPR036271">
    <property type="entry name" value="Tet_transcr_reg_TetR-rel_C_sf"/>
</dbReference>
<dbReference type="InterPro" id="IPR023772">
    <property type="entry name" value="DNA-bd_HTH_TetR-type_CS"/>
</dbReference>
<feature type="DNA-binding region" description="H-T-H motif" evidence="5">
    <location>
        <begin position="27"/>
        <end position="46"/>
    </location>
</feature>
<dbReference type="SUPFAM" id="SSF46689">
    <property type="entry name" value="Homeodomain-like"/>
    <property type="match status" value="1"/>
</dbReference>
<evidence type="ECO:0000259" key="6">
    <source>
        <dbReference type="PROSITE" id="PS50977"/>
    </source>
</evidence>
<evidence type="ECO:0000313" key="7">
    <source>
        <dbReference type="EMBL" id="GGX85622.1"/>
    </source>
</evidence>
<keyword evidence="3 5" id="KW-0238">DNA-binding</keyword>
<reference evidence="8" key="1">
    <citation type="journal article" date="2019" name="Int. J. Syst. Evol. Microbiol.">
        <title>The Global Catalogue of Microorganisms (GCM) 10K type strain sequencing project: providing services to taxonomists for standard genome sequencing and annotation.</title>
        <authorList>
            <consortium name="The Broad Institute Genomics Platform"/>
            <consortium name="The Broad Institute Genome Sequencing Center for Infectious Disease"/>
            <person name="Wu L."/>
            <person name="Ma J."/>
        </authorList>
    </citation>
    <scope>NUCLEOTIDE SEQUENCE [LARGE SCALE GENOMIC DNA]</scope>
    <source>
        <strain evidence="8">JCM 4586</strain>
    </source>
</reference>
<evidence type="ECO:0000313" key="8">
    <source>
        <dbReference type="Proteomes" id="UP000659223"/>
    </source>
</evidence>
<dbReference type="Gene3D" id="1.10.357.10">
    <property type="entry name" value="Tetracycline Repressor, domain 2"/>
    <property type="match status" value="1"/>
</dbReference>
<dbReference type="PROSITE" id="PS50977">
    <property type="entry name" value="HTH_TETR_2"/>
    <property type="match status" value="1"/>
</dbReference>
<dbReference type="InterPro" id="IPR004111">
    <property type="entry name" value="Repressor_TetR_C"/>
</dbReference>
<dbReference type="InterPro" id="IPR001647">
    <property type="entry name" value="HTH_TetR"/>
</dbReference>
<dbReference type="PRINTS" id="PR00400">
    <property type="entry name" value="TETREPRESSOR"/>
</dbReference>
<gene>
    <name evidence="7" type="ORF">GCM10010324_34370</name>
</gene>
<keyword evidence="2" id="KW-0805">Transcription regulation</keyword>
<evidence type="ECO:0000256" key="4">
    <source>
        <dbReference type="ARBA" id="ARBA00023163"/>
    </source>
</evidence>
<evidence type="ECO:0000256" key="3">
    <source>
        <dbReference type="ARBA" id="ARBA00023125"/>
    </source>
</evidence>
<dbReference type="PROSITE" id="PS01081">
    <property type="entry name" value="HTH_TETR_1"/>
    <property type="match status" value="1"/>
</dbReference>
<organism evidence="7 8">
    <name type="scientific">Streptomyces hiroshimensis</name>
    <dbReference type="NCBI Taxonomy" id="66424"/>
    <lineage>
        <taxon>Bacteria</taxon>
        <taxon>Bacillati</taxon>
        <taxon>Actinomycetota</taxon>
        <taxon>Actinomycetes</taxon>
        <taxon>Kitasatosporales</taxon>
        <taxon>Streptomycetaceae</taxon>
        <taxon>Streptomyces</taxon>
    </lineage>
</organism>